<dbReference type="InterPro" id="IPR004952">
    <property type="entry name" value="NifX-assoc_nitrogen_fix"/>
</dbReference>
<protein>
    <recommendedName>
        <fullName evidence="3">Nitrogen fixation protein</fullName>
    </recommendedName>
</protein>
<dbReference type="Proteomes" id="UP000076128">
    <property type="component" value="Chromosome"/>
</dbReference>
<dbReference type="NCBIfam" id="TIGR02935">
    <property type="entry name" value="NifX-associated nitrogen fixation protein"/>
    <property type="match status" value="1"/>
</dbReference>
<gene>
    <name evidence="1" type="ORF">AKL17_1554</name>
</gene>
<dbReference type="Pfam" id="PF03270">
    <property type="entry name" value="DUF269"/>
    <property type="match status" value="1"/>
</dbReference>
<dbReference type="EMBL" id="CP012661">
    <property type="protein sequence ID" value="AMY68807.1"/>
    <property type="molecule type" value="Genomic_DNA"/>
</dbReference>
<reference evidence="1 2" key="1">
    <citation type="submission" date="2015-09" db="EMBL/GenBank/DDBJ databases">
        <title>Complete genome sequence of Defluviimonas alba cai42t isolated from an oilfield in Xinjiang.</title>
        <authorList>
            <person name="Geng S."/>
            <person name="Pan X."/>
            <person name="Wu X."/>
        </authorList>
    </citation>
    <scope>NUCLEOTIDE SEQUENCE [LARGE SCALE GENOMIC DNA]</scope>
    <source>
        <strain evidence="2">cai42</strain>
    </source>
</reference>
<dbReference type="Gene3D" id="1.10.3100.20">
    <property type="entry name" value="Protein of unknown function DUF269"/>
    <property type="match status" value="1"/>
</dbReference>
<name>A0A159Z1J5_9RHOB</name>
<dbReference type="PATRIC" id="fig|1335048.3.peg.1616"/>
<organism evidence="1 2">
    <name type="scientific">Frigidibacter mobilis</name>
    <dbReference type="NCBI Taxonomy" id="1335048"/>
    <lineage>
        <taxon>Bacteria</taxon>
        <taxon>Pseudomonadati</taxon>
        <taxon>Pseudomonadota</taxon>
        <taxon>Alphaproteobacteria</taxon>
        <taxon>Rhodobacterales</taxon>
        <taxon>Paracoccaceae</taxon>
        <taxon>Frigidibacter</taxon>
    </lineage>
</organism>
<dbReference type="KEGG" id="daa:AKL17_1554"/>
<evidence type="ECO:0008006" key="3">
    <source>
        <dbReference type="Google" id="ProtNLM"/>
    </source>
</evidence>
<dbReference type="RefSeq" id="WP_066811999.1">
    <property type="nucleotide sequence ID" value="NZ_CP012661.1"/>
</dbReference>
<accession>A0A159Z1J5</accession>
<proteinExistence type="predicted"/>
<evidence type="ECO:0000313" key="1">
    <source>
        <dbReference type="EMBL" id="AMY68807.1"/>
    </source>
</evidence>
<dbReference type="OrthoDB" id="9808545at2"/>
<keyword evidence="2" id="KW-1185">Reference proteome</keyword>
<dbReference type="AlphaFoldDB" id="A0A159Z1J5"/>
<evidence type="ECO:0000313" key="2">
    <source>
        <dbReference type="Proteomes" id="UP000076128"/>
    </source>
</evidence>
<dbReference type="PIRSF" id="PIRSF005788">
    <property type="entry name" value="NifK"/>
    <property type="match status" value="1"/>
</dbReference>
<sequence>MQTGAIQTETMQPPRGGAMIDSPFLVQLAAVIRAEDSHGLWDTKPVAELLAEFILTAEERRQTPIIGDPDPDLIWRLTKFYDAVGLMIEKRTGCMASQMQKMHHEGFGRIVLIAGRLVVVSRHLRDVHRFGFETWAKLAQAGEALVEDAVAVIGTYPDAARA</sequence>
<dbReference type="STRING" id="1335048.AKL17_1554"/>